<dbReference type="InterPro" id="IPR021421">
    <property type="entry name" value="DUF3071"/>
</dbReference>
<dbReference type="EMBL" id="NMYC01000001">
    <property type="protein sequence ID" value="PLS28032.1"/>
    <property type="molecule type" value="Genomic_DNA"/>
</dbReference>
<evidence type="ECO:0000313" key="4">
    <source>
        <dbReference type="Proteomes" id="UP000234935"/>
    </source>
</evidence>
<dbReference type="NCBIfam" id="NF040712">
    <property type="entry name" value="SepH"/>
    <property type="match status" value="1"/>
</dbReference>
<feature type="domain" description="DUF3071" evidence="2">
    <location>
        <begin position="10"/>
        <end position="173"/>
    </location>
</feature>
<keyword evidence="4" id="KW-1185">Reference proteome</keyword>
<accession>A0A2N5J1D9</accession>
<proteinExistence type="predicted"/>
<evidence type="ECO:0000259" key="2">
    <source>
        <dbReference type="Pfam" id="PF11268"/>
    </source>
</evidence>
<gene>
    <name evidence="3" type="ORF">CGZ88_0194</name>
</gene>
<feature type="compositionally biased region" description="Low complexity" evidence="1">
    <location>
        <begin position="245"/>
        <end position="283"/>
    </location>
</feature>
<evidence type="ECO:0000256" key="1">
    <source>
        <dbReference type="SAM" id="MobiDB-lite"/>
    </source>
</evidence>
<feature type="compositionally biased region" description="Polar residues" evidence="1">
    <location>
        <begin position="288"/>
        <end position="301"/>
    </location>
</feature>
<dbReference type="GO" id="GO:0003677">
    <property type="term" value="F:DNA binding"/>
    <property type="evidence" value="ECO:0007669"/>
    <property type="project" value="UniProtKB-KW"/>
</dbReference>
<keyword evidence="3" id="KW-0238">DNA-binding</keyword>
<reference evidence="3 4" key="1">
    <citation type="submission" date="2017-07" db="EMBL/GenBank/DDBJ databases">
        <title>Bifidobacterium novel species.</title>
        <authorList>
            <person name="Lugli G.A."/>
            <person name="Milani C."/>
            <person name="Duranti S."/>
            <person name="Mangifesta M."/>
        </authorList>
    </citation>
    <scope>NUCLEOTIDE SEQUENCE [LARGE SCALE GENOMIC DNA]</scope>
    <source>
        <strain evidence="4">Goo31D</strain>
    </source>
</reference>
<dbReference type="InterPro" id="IPR047682">
    <property type="entry name" value="SepH-like"/>
</dbReference>
<protein>
    <submittedName>
        <fullName evidence="3">DNA-binding protein</fullName>
    </submittedName>
</protein>
<dbReference type="RefSeq" id="WP_101670887.1">
    <property type="nucleotide sequence ID" value="NZ_NMYC01000001.1"/>
</dbReference>
<feature type="compositionally biased region" description="Basic and acidic residues" evidence="1">
    <location>
        <begin position="302"/>
        <end position="325"/>
    </location>
</feature>
<sequence length="341" mass="37389">MAGDSYPVARFDHVTKTGLLVFAVGGSSFAVDIDETLERALLEAKQIKSERHVEEAPAQQRTLPISQIQALIRAGMEPDQVAERYGLSPILVRRFSSAIESEKNYAIEQFLRVPAPKESRMRSLGDVIERTFAAARVRRDEVEWKATRRGLEPWRITASFTSAGHPIHAEWSWNMHDNSVVCINNAARKLIGETDMTAATVNGGDDVPDDAIPSSISLPGDSARSARIEQTVAAWNQPRDTPATQQPDMMDPADAAPPQAQQAEQAQAQSAAQSAPQQPEISPEPQPSGTTASCDDAQTASHTDERHADARADESKSDRRTDRHRPPVPSWDEIMFGKPKA</sequence>
<dbReference type="AlphaFoldDB" id="A0A2N5J1D9"/>
<feature type="region of interest" description="Disordered" evidence="1">
    <location>
        <begin position="202"/>
        <end position="341"/>
    </location>
</feature>
<dbReference type="OrthoDB" id="5180791at2"/>
<dbReference type="Pfam" id="PF11268">
    <property type="entry name" value="DUF3071"/>
    <property type="match status" value="1"/>
</dbReference>
<name>A0A2N5J1D9_9BIFI</name>
<evidence type="ECO:0000313" key="3">
    <source>
        <dbReference type="EMBL" id="PLS28032.1"/>
    </source>
</evidence>
<organism evidence="3 4">
    <name type="scientific">Bifidobacterium anseris</name>
    <dbReference type="NCBI Taxonomy" id="2020963"/>
    <lineage>
        <taxon>Bacteria</taxon>
        <taxon>Bacillati</taxon>
        <taxon>Actinomycetota</taxon>
        <taxon>Actinomycetes</taxon>
        <taxon>Bifidobacteriales</taxon>
        <taxon>Bifidobacteriaceae</taxon>
        <taxon>Bifidobacterium</taxon>
    </lineage>
</organism>
<comment type="caution">
    <text evidence="3">The sequence shown here is derived from an EMBL/GenBank/DDBJ whole genome shotgun (WGS) entry which is preliminary data.</text>
</comment>
<dbReference type="Proteomes" id="UP000234935">
    <property type="component" value="Unassembled WGS sequence"/>
</dbReference>